<dbReference type="InterPro" id="IPR029481">
    <property type="entry name" value="ABC_trans_N"/>
</dbReference>
<dbReference type="Pfam" id="PF05336">
    <property type="entry name" value="rhaM"/>
    <property type="match status" value="1"/>
</dbReference>
<sequence length="1551" mass="173183">MATTAHHAWAPSVSHGNGENLFRSLSRTFSAQTGQSRRSRSSDDSSVEDKWTSKADDWKLMDEVKGIQEQNEKDQFKGRRLGITWRNLTVKGVGADAAFNENVGSQFNIPRAIKEGRRPTPMKTIVQSSHGCVKPGEMLLVLGRPGAGTTTLLRMLANRRLGYAEVTGDVKFGSMDADAAKQYRGQIVMNTEEEIFFPTLTVGETIDFATRMKVPFRLPSQIKSAKEFQEKTRDFLLRSMGIEHTYHTKVGNEYVRGVSGGERKRVSIIETLATQASVFCWDNSTRGLDASTALEYTRAIRALTDILGLTSIVTLYQAGNGIYDLFDKILVIDEGKEIYYGPMTEALPFMEGLGFRYTPGANMADFLTGVTVPTERRIRPGFEDKFPRTADDIRAAYEASEIKALMEKEYNYPATETAKQYTADFRESVQHAKHKSLPKKSPLTVSFYTQVRAAVIRQYQLLWGDRATFLIKQGSTIVQSLIVGSLFYNAPNNSGGLFLKGGAVFFSLLFNALLAMSEVTDSFSARPVLAKHRNFALYHPAAFCIAQIAADIPILVLQVTVFALPLYWMVGLKATAAAFFSYWIIVYAVTMCITALFRLIGAAFSTFDAASKVSGLAVTALIMYTGYMIPRPQFHPWLGWIYWIDPLSYGFESLLSNEFHGQIIPCVNNNLVPNGGSYSDSRYQACTGVVGAPTGANTVTGDEYLAGLDYSNSHKWRDFGIVWAYWALFVALTIFFTGRWNQAAGNSGFLVIPREKAHKVEHIVKHDEEAQQKSTSPASGSSEGASEEKKDNVEVQLIRNTSIFTWKNLTYTVKTPGGDRVLLNNVQGWVKPGMLGALMGSSGAGKTTLLDVLAQRKTDGTIKGSILVDGRELPISFQRSAGYCEQLDIHEPLATVREALEFSALLRQSRDTPTEEKLKYVDTIIDLLEMHDIEDTLIGTTTAGLSVEQRKRLTIGVELVSKPSILIFLDEPTSGLDGQAAFNIVRFLRKLADVGQAVLVTIHQPSASLFAQFDSLLLLAKGGKTVYFGDIGDNAAKVKEYFGRYGAPCPDHSNPAEHMIDVVSGSLSQGRDWNQVWLNSPEHAAMTTELDRMISDAASKPPGTLDDGREFATTYWEQTKLVTRRMNVSLWRNTDYSNNKFALHIFSALFNGFSFWMIGNGVQDLQLRLFAIFNFIFVAPGVIAQLQPLFLGRRDIYETREKKSKMYHWAPFVTGLIISELPYLVICAVLYFVCFYYTVGFPSDSNKAGAVFFVMLFYEFIYTGIGQAIAAYAPNEVFAALVNPLTIGVLVSFCGVLVPYDQIPAFWRYWIYYLNPFNYLMGSLLIFTTYDAKVECKESEFAVFDIPNGETCRSYLAEYLEGMGSRSNLTNPDATSGCKVCEYRNGADYLYTLNLKDYYYGWRDAGIVVLFAFSSYACVYVLMKLRTKHKPAMASHQPKRIAQIVRLKAPSLQAYKDCHAAVWPAVLAQIKDSNISDYSIFLDERTMTLLATMKYTGSDYEGDMRRMAENPEVQRWWAMTDGMQESFVEGSQGSTDPKGWWLGLEEVFRAE</sequence>
<evidence type="ECO:0000256" key="10">
    <source>
        <dbReference type="ARBA" id="ARBA00023180"/>
    </source>
</evidence>
<dbReference type="GO" id="GO:0016857">
    <property type="term" value="F:racemase and epimerase activity, acting on carbohydrates and derivatives"/>
    <property type="evidence" value="ECO:0007669"/>
    <property type="project" value="InterPro"/>
</dbReference>
<feature type="transmembrane region" description="Helical" evidence="12">
    <location>
        <begin position="537"/>
        <end position="568"/>
    </location>
</feature>
<evidence type="ECO:0000256" key="12">
    <source>
        <dbReference type="SAM" id="Phobius"/>
    </source>
</evidence>
<keyword evidence="3" id="KW-0813">Transport</keyword>
<dbReference type="GO" id="GO:0140359">
    <property type="term" value="F:ABC-type transporter activity"/>
    <property type="evidence" value="ECO:0007669"/>
    <property type="project" value="InterPro"/>
</dbReference>
<comment type="subcellular location">
    <subcellularLocation>
        <location evidence="1">Cell membrane</location>
        <topology evidence="1">Multi-pass membrane protein</topology>
    </subcellularLocation>
</comment>
<feature type="transmembrane region" description="Helical" evidence="12">
    <location>
        <begin position="497"/>
        <end position="516"/>
    </location>
</feature>
<feature type="domain" description="ABC transporter" evidence="13">
    <location>
        <begin position="804"/>
        <end position="1047"/>
    </location>
</feature>
<dbReference type="GO" id="GO:0005524">
    <property type="term" value="F:ATP binding"/>
    <property type="evidence" value="ECO:0007669"/>
    <property type="project" value="UniProtKB-KW"/>
</dbReference>
<protein>
    <submittedName>
        <fullName evidence="14">ABC transporter G family member 19</fullName>
    </submittedName>
</protein>
<dbReference type="EMBL" id="RIBY02000480">
    <property type="protein sequence ID" value="KAH9842059.1"/>
    <property type="molecule type" value="Genomic_DNA"/>
</dbReference>
<dbReference type="InterPro" id="IPR013525">
    <property type="entry name" value="ABC2_TM"/>
</dbReference>
<dbReference type="InterPro" id="IPR003439">
    <property type="entry name" value="ABC_transporter-like_ATP-bd"/>
</dbReference>
<feature type="transmembrane region" description="Helical" evidence="12">
    <location>
        <begin position="613"/>
        <end position="630"/>
    </location>
</feature>
<dbReference type="InterPro" id="IPR003593">
    <property type="entry name" value="AAA+_ATPase"/>
</dbReference>
<feature type="transmembrane region" description="Helical" evidence="12">
    <location>
        <begin position="1141"/>
        <end position="1158"/>
    </location>
</feature>
<dbReference type="PANTHER" id="PTHR19241">
    <property type="entry name" value="ATP-BINDING CASSETTE TRANSPORTER"/>
    <property type="match status" value="1"/>
</dbReference>
<dbReference type="CDD" id="cd03232">
    <property type="entry name" value="ABCG_PDR_domain2"/>
    <property type="match status" value="1"/>
</dbReference>
<evidence type="ECO:0000256" key="7">
    <source>
        <dbReference type="ARBA" id="ARBA00022840"/>
    </source>
</evidence>
<keyword evidence="7" id="KW-0067">ATP-binding</keyword>
<dbReference type="FunFam" id="3.40.50.300:FF:001465">
    <property type="entry name" value="ABC multidrug transporter (Eurofung)"/>
    <property type="match status" value="1"/>
</dbReference>
<dbReference type="Gene3D" id="3.40.50.300">
    <property type="entry name" value="P-loop containing nucleotide triphosphate hydrolases"/>
    <property type="match status" value="2"/>
</dbReference>
<evidence type="ECO:0000256" key="8">
    <source>
        <dbReference type="ARBA" id="ARBA00022989"/>
    </source>
</evidence>
<organism evidence="14 15">
    <name type="scientific">Teratosphaeria destructans</name>
    <dbReference type="NCBI Taxonomy" id="418781"/>
    <lineage>
        <taxon>Eukaryota</taxon>
        <taxon>Fungi</taxon>
        <taxon>Dikarya</taxon>
        <taxon>Ascomycota</taxon>
        <taxon>Pezizomycotina</taxon>
        <taxon>Dothideomycetes</taxon>
        <taxon>Dothideomycetidae</taxon>
        <taxon>Mycosphaerellales</taxon>
        <taxon>Teratosphaeriaceae</taxon>
        <taxon>Teratosphaeria</taxon>
    </lineage>
</organism>
<keyword evidence="8 12" id="KW-1133">Transmembrane helix</keyword>
<dbReference type="SMART" id="SM00382">
    <property type="entry name" value="AAA"/>
    <property type="match status" value="2"/>
</dbReference>
<dbReference type="Proteomes" id="UP001138500">
    <property type="component" value="Unassembled WGS sequence"/>
</dbReference>
<dbReference type="Pfam" id="PF14510">
    <property type="entry name" value="ABC_trans_N"/>
    <property type="match status" value="1"/>
</dbReference>
<dbReference type="PROSITE" id="PS50893">
    <property type="entry name" value="ABC_TRANSPORTER_2"/>
    <property type="match status" value="2"/>
</dbReference>
<feature type="region of interest" description="Disordered" evidence="11">
    <location>
        <begin position="766"/>
        <end position="791"/>
    </location>
</feature>
<dbReference type="InterPro" id="IPR043926">
    <property type="entry name" value="ABCG_dom"/>
</dbReference>
<reference evidence="14 15" key="1">
    <citation type="journal article" date="2018" name="IMA Fungus">
        <title>IMA Genome-F 10: Nine draft genome sequences of Claviceps purpurea s.lat., including C. arundinis, C. humidiphila, and C. cf. spartinae, pseudomolecules for the pitch canker pathogen Fusarium circinatum, draft genome of Davidsoniella eucalypti, Grosmannia galeiformis, Quambalaria eucalypti, and Teratosphaeria destructans.</title>
        <authorList>
            <person name="Wingfield B.D."/>
            <person name="Liu M."/>
            <person name="Nguyen H.D."/>
            <person name="Lane F.A."/>
            <person name="Morgan S.W."/>
            <person name="De Vos L."/>
            <person name="Wilken P.M."/>
            <person name="Duong T.A."/>
            <person name="Aylward J."/>
            <person name="Coetzee M.P."/>
            <person name="Dadej K."/>
            <person name="De Beer Z.W."/>
            <person name="Findlay W."/>
            <person name="Havenga M."/>
            <person name="Kolarik M."/>
            <person name="Menzies J.G."/>
            <person name="Naidoo K."/>
            <person name="Pochopski O."/>
            <person name="Shoukouhi P."/>
            <person name="Santana Q.C."/>
            <person name="Seifert K.A."/>
            <person name="Soal N."/>
            <person name="Steenkamp E.T."/>
            <person name="Tatham C.T."/>
            <person name="van der Nest M.A."/>
            <person name="Wingfield M.J."/>
        </authorList>
    </citation>
    <scope>NUCLEOTIDE SEQUENCE [LARGE SCALE GENOMIC DNA]</scope>
    <source>
        <strain evidence="14">CMW44962</strain>
    </source>
</reference>
<feature type="transmembrane region" description="Helical" evidence="12">
    <location>
        <begin position="1170"/>
        <end position="1191"/>
    </location>
</feature>
<dbReference type="InterPro" id="IPR011008">
    <property type="entry name" value="Dimeric_a/b-barrel"/>
</dbReference>
<dbReference type="InterPro" id="IPR034001">
    <property type="entry name" value="ABCG_PDR_1"/>
</dbReference>
<feature type="transmembrane region" description="Helical" evidence="12">
    <location>
        <begin position="1212"/>
        <end position="1238"/>
    </location>
</feature>
<feature type="transmembrane region" description="Helical" evidence="12">
    <location>
        <begin position="1250"/>
        <end position="1270"/>
    </location>
</feature>
<evidence type="ECO:0000256" key="4">
    <source>
        <dbReference type="ARBA" id="ARBA00022475"/>
    </source>
</evidence>
<evidence type="ECO:0000256" key="2">
    <source>
        <dbReference type="ARBA" id="ARBA00006012"/>
    </source>
</evidence>
<evidence type="ECO:0000256" key="3">
    <source>
        <dbReference type="ARBA" id="ARBA00022448"/>
    </source>
</evidence>
<dbReference type="InterPro" id="IPR034003">
    <property type="entry name" value="ABCG_PDR_2"/>
</dbReference>
<dbReference type="Pfam" id="PF06422">
    <property type="entry name" value="PDR_CDR"/>
    <property type="match status" value="1"/>
</dbReference>
<proteinExistence type="inferred from homology"/>
<feature type="transmembrane region" description="Helical" evidence="12">
    <location>
        <begin position="580"/>
        <end position="601"/>
    </location>
</feature>
<keyword evidence="15" id="KW-1185">Reference proteome</keyword>
<keyword evidence="10" id="KW-0325">Glycoprotein</keyword>
<feature type="region of interest" description="Disordered" evidence="11">
    <location>
        <begin position="29"/>
        <end position="52"/>
    </location>
</feature>
<dbReference type="Pfam" id="PF00005">
    <property type="entry name" value="ABC_tran"/>
    <property type="match status" value="2"/>
</dbReference>
<evidence type="ECO:0000259" key="13">
    <source>
        <dbReference type="PROSITE" id="PS50893"/>
    </source>
</evidence>
<reference evidence="14 15" key="2">
    <citation type="journal article" date="2021" name="Curr. Genet.">
        <title>Genetic response to nitrogen starvation in the aggressive Eucalyptus foliar pathogen Teratosphaeria destructans.</title>
        <authorList>
            <person name="Havenga M."/>
            <person name="Wingfield B.D."/>
            <person name="Wingfield M.J."/>
            <person name="Dreyer L.L."/>
            <person name="Roets F."/>
            <person name="Aylward J."/>
        </authorList>
    </citation>
    <scope>NUCLEOTIDE SEQUENCE [LARGE SCALE GENOMIC DNA]</scope>
    <source>
        <strain evidence="14">CMW44962</strain>
    </source>
</reference>
<gene>
    <name evidence="14" type="ORF">Tdes44962_MAKER07719</name>
</gene>
<evidence type="ECO:0000256" key="9">
    <source>
        <dbReference type="ARBA" id="ARBA00023136"/>
    </source>
</evidence>
<feature type="transmembrane region" description="Helical" evidence="12">
    <location>
        <begin position="1277"/>
        <end position="1300"/>
    </location>
</feature>
<evidence type="ECO:0000313" key="14">
    <source>
        <dbReference type="EMBL" id="KAH9842059.1"/>
    </source>
</evidence>
<dbReference type="InterPro" id="IPR017871">
    <property type="entry name" value="ABC_transporter-like_CS"/>
</dbReference>
<dbReference type="CDD" id="cd03233">
    <property type="entry name" value="ABCG_PDR_domain1"/>
    <property type="match status" value="1"/>
</dbReference>
<keyword evidence="4" id="KW-1003">Cell membrane</keyword>
<dbReference type="InterPro" id="IPR008000">
    <property type="entry name" value="Rham/fucose_mutarotase"/>
</dbReference>
<evidence type="ECO:0000256" key="6">
    <source>
        <dbReference type="ARBA" id="ARBA00022741"/>
    </source>
</evidence>
<evidence type="ECO:0000256" key="11">
    <source>
        <dbReference type="SAM" id="MobiDB-lite"/>
    </source>
</evidence>
<dbReference type="GO" id="GO:0005886">
    <property type="term" value="C:plasma membrane"/>
    <property type="evidence" value="ECO:0007669"/>
    <property type="project" value="UniProtKB-SubCell"/>
</dbReference>
<keyword evidence="6" id="KW-0547">Nucleotide-binding</keyword>
<dbReference type="PROSITE" id="PS00211">
    <property type="entry name" value="ABC_TRANSPORTER_1"/>
    <property type="match status" value="1"/>
</dbReference>
<feature type="domain" description="ABC transporter" evidence="13">
    <location>
        <begin position="107"/>
        <end position="359"/>
    </location>
</feature>
<comment type="caution">
    <text evidence="14">The sequence shown here is derived from an EMBL/GenBank/DDBJ whole genome shotgun (WGS) entry which is preliminary data.</text>
</comment>
<keyword evidence="5 12" id="KW-0812">Transmembrane</keyword>
<dbReference type="Gene3D" id="3.30.70.100">
    <property type="match status" value="1"/>
</dbReference>
<evidence type="ECO:0000313" key="15">
    <source>
        <dbReference type="Proteomes" id="UP001138500"/>
    </source>
</evidence>
<accession>A0A9W7W5J5</accession>
<feature type="transmembrane region" description="Helical" evidence="12">
    <location>
        <begin position="719"/>
        <end position="737"/>
    </location>
</feature>
<keyword evidence="9 12" id="KW-0472">Membrane</keyword>
<evidence type="ECO:0000256" key="5">
    <source>
        <dbReference type="ARBA" id="ARBA00022692"/>
    </source>
</evidence>
<feature type="transmembrane region" description="Helical" evidence="12">
    <location>
        <begin position="1405"/>
        <end position="1423"/>
    </location>
</feature>
<dbReference type="GO" id="GO:0016887">
    <property type="term" value="F:ATP hydrolysis activity"/>
    <property type="evidence" value="ECO:0007669"/>
    <property type="project" value="InterPro"/>
</dbReference>
<dbReference type="InterPro" id="IPR027417">
    <property type="entry name" value="P-loop_NTPase"/>
</dbReference>
<dbReference type="InterPro" id="IPR010929">
    <property type="entry name" value="PDR_CDR_ABC"/>
</dbReference>
<name>A0A9W7W5J5_9PEZI</name>
<comment type="similarity">
    <text evidence="2">Belongs to the ABC transporter superfamily. ABCG family. PDR (TC 3.A.1.205) subfamily.</text>
</comment>
<dbReference type="SUPFAM" id="SSF52540">
    <property type="entry name" value="P-loop containing nucleoside triphosphate hydrolases"/>
    <property type="match status" value="2"/>
</dbReference>
<dbReference type="OrthoDB" id="245989at2759"/>
<evidence type="ECO:0000256" key="1">
    <source>
        <dbReference type="ARBA" id="ARBA00004651"/>
    </source>
</evidence>
<feature type="compositionally biased region" description="Basic and acidic residues" evidence="11">
    <location>
        <begin position="40"/>
        <end position="52"/>
    </location>
</feature>
<feature type="compositionally biased region" description="Low complexity" evidence="11">
    <location>
        <begin position="773"/>
        <end position="784"/>
    </location>
</feature>
<dbReference type="Pfam" id="PF01061">
    <property type="entry name" value="ABC2_membrane"/>
    <property type="match status" value="2"/>
</dbReference>
<dbReference type="SUPFAM" id="SSF54909">
    <property type="entry name" value="Dimeric alpha+beta barrel"/>
    <property type="match status" value="1"/>
</dbReference>
<dbReference type="FunFam" id="3.40.50.300:FF:000054">
    <property type="entry name" value="ABC multidrug transporter atrF"/>
    <property type="match status" value="1"/>
</dbReference>
<dbReference type="Pfam" id="PF19055">
    <property type="entry name" value="ABC2_membrane_7"/>
    <property type="match status" value="1"/>
</dbReference>